<organism evidence="1 2">
    <name type="scientific">Chitinophaga skermanii</name>
    <dbReference type="NCBI Taxonomy" id="331697"/>
    <lineage>
        <taxon>Bacteria</taxon>
        <taxon>Pseudomonadati</taxon>
        <taxon>Bacteroidota</taxon>
        <taxon>Chitinophagia</taxon>
        <taxon>Chitinophagales</taxon>
        <taxon>Chitinophagaceae</taxon>
        <taxon>Chitinophaga</taxon>
    </lineage>
</organism>
<accession>A0A327Q7X8</accession>
<dbReference type="AlphaFoldDB" id="A0A327Q7X8"/>
<evidence type="ECO:0000313" key="2">
    <source>
        <dbReference type="Proteomes" id="UP000249547"/>
    </source>
</evidence>
<name>A0A327Q7X8_9BACT</name>
<keyword evidence="2" id="KW-1185">Reference proteome</keyword>
<sequence length="120" mass="13672">MAFLFNTLKGALKAKVYGILETDTCPVCNHDNLNNEYNIYVEDDVIRSVSIMKDIGDYFADEGNFKILEYIKYVFTAVLNEIVKVRSKINLENDANSRAKNKIGNMAYTEGKKNNFKVNS</sequence>
<proteinExistence type="predicted"/>
<dbReference type="OrthoDB" id="674225at2"/>
<gene>
    <name evidence="1" type="ORF">LX64_04217</name>
</gene>
<evidence type="ECO:0000313" key="1">
    <source>
        <dbReference type="EMBL" id="RAJ00510.1"/>
    </source>
</evidence>
<protein>
    <submittedName>
        <fullName evidence="1">Uncharacterized protein</fullName>
    </submittedName>
</protein>
<reference evidence="1 2" key="1">
    <citation type="submission" date="2018-06" db="EMBL/GenBank/DDBJ databases">
        <title>Genomic Encyclopedia of Archaeal and Bacterial Type Strains, Phase II (KMG-II): from individual species to whole genera.</title>
        <authorList>
            <person name="Goeker M."/>
        </authorList>
    </citation>
    <scope>NUCLEOTIDE SEQUENCE [LARGE SCALE GENOMIC DNA]</scope>
    <source>
        <strain evidence="1 2">DSM 23857</strain>
    </source>
</reference>
<dbReference type="RefSeq" id="WP_111599619.1">
    <property type="nucleotide sequence ID" value="NZ_QLLL01000008.1"/>
</dbReference>
<dbReference type="Proteomes" id="UP000249547">
    <property type="component" value="Unassembled WGS sequence"/>
</dbReference>
<dbReference type="EMBL" id="QLLL01000008">
    <property type="protein sequence ID" value="RAJ00510.1"/>
    <property type="molecule type" value="Genomic_DNA"/>
</dbReference>
<comment type="caution">
    <text evidence="1">The sequence shown here is derived from an EMBL/GenBank/DDBJ whole genome shotgun (WGS) entry which is preliminary data.</text>
</comment>